<dbReference type="InterPro" id="IPR013108">
    <property type="entry name" value="Amidohydro_3"/>
</dbReference>
<dbReference type="PANTHER" id="PTHR32027:SF9">
    <property type="entry name" value="BLL3847 PROTEIN"/>
    <property type="match status" value="1"/>
</dbReference>
<organism evidence="3 4">
    <name type="scientific">Ornithinimicrobium pekingense</name>
    <dbReference type="NCBI Taxonomy" id="384677"/>
    <lineage>
        <taxon>Bacteria</taxon>
        <taxon>Bacillati</taxon>
        <taxon>Actinomycetota</taxon>
        <taxon>Actinomycetes</taxon>
        <taxon>Micrococcales</taxon>
        <taxon>Ornithinimicrobiaceae</taxon>
        <taxon>Ornithinimicrobium</taxon>
    </lineage>
</organism>
<dbReference type="CDD" id="cd01293">
    <property type="entry name" value="Bact_CD"/>
    <property type="match status" value="1"/>
</dbReference>
<feature type="region of interest" description="Disordered" evidence="1">
    <location>
        <begin position="1"/>
        <end position="22"/>
    </location>
</feature>
<dbReference type="Pfam" id="PF07969">
    <property type="entry name" value="Amidohydro_3"/>
    <property type="match status" value="1"/>
</dbReference>
<dbReference type="InterPro" id="IPR032466">
    <property type="entry name" value="Metal_Hydrolase"/>
</dbReference>
<feature type="domain" description="Amidohydrolase 3" evidence="2">
    <location>
        <begin position="155"/>
        <end position="453"/>
    </location>
</feature>
<evidence type="ECO:0000256" key="1">
    <source>
        <dbReference type="SAM" id="MobiDB-lite"/>
    </source>
</evidence>
<dbReference type="PANTHER" id="PTHR32027">
    <property type="entry name" value="CYTOSINE DEAMINASE"/>
    <property type="match status" value="1"/>
</dbReference>
<sequence length="460" mass="49239">MAEGTVGTASTSVPQPPSVSAAASATAAADGARRGRGGWVTEDKPATCAGMVRTLRRMWIRDVRPWGAEPCDVQVEGETIAEVVPAGGAAQGGGTQHDVEGRGRLLLPAFADVHVHLDSTRLGLPFRPHTGGPGVWTMMLNDRRHWREAEVGIVERVAHTLGLMVARGTTRVRSFAQVDVDAGLERLEAVLAARETHRDRAEVQVIAFPQAGLLREEGSAQVLEDALRAGADVVGGIDPCTLDRDPVRHLDIVFGLAERYGVPVDVHLHEPGELGRFSADLILERTVALGMQGHVLISHGYGLWDGTESQTRALVERFAEADVATATVAPGGRQTLPLELLAEHGVRVGLGEDGQRDYWSPYGNADMLDRTWQLAFTHGFRRDDLVEHCLAVASRGGASIMDGDLPRLSGVGDRPGLAVGDRADLLLLEGETPTAAVMDRSADRTVLHRGHVVADGLELR</sequence>
<name>A0ABQ2FBS3_9MICO</name>
<evidence type="ECO:0000259" key="2">
    <source>
        <dbReference type="Pfam" id="PF07969"/>
    </source>
</evidence>
<protein>
    <submittedName>
        <fullName evidence="3">Cytosine deaminase</fullName>
    </submittedName>
</protein>
<dbReference type="Gene3D" id="2.30.40.10">
    <property type="entry name" value="Urease, subunit C, domain 1"/>
    <property type="match status" value="1"/>
</dbReference>
<dbReference type="EMBL" id="BMLB01000006">
    <property type="protein sequence ID" value="GGK77960.1"/>
    <property type="molecule type" value="Genomic_DNA"/>
</dbReference>
<dbReference type="SUPFAM" id="SSF51338">
    <property type="entry name" value="Composite domain of metallo-dependent hydrolases"/>
    <property type="match status" value="1"/>
</dbReference>
<dbReference type="InterPro" id="IPR052349">
    <property type="entry name" value="Metallo-hydrolase_Enzymes"/>
</dbReference>
<evidence type="ECO:0000313" key="3">
    <source>
        <dbReference type="EMBL" id="GGK77960.1"/>
    </source>
</evidence>
<dbReference type="SUPFAM" id="SSF51556">
    <property type="entry name" value="Metallo-dependent hydrolases"/>
    <property type="match status" value="1"/>
</dbReference>
<dbReference type="Proteomes" id="UP000662111">
    <property type="component" value="Unassembled WGS sequence"/>
</dbReference>
<evidence type="ECO:0000313" key="4">
    <source>
        <dbReference type="Proteomes" id="UP000662111"/>
    </source>
</evidence>
<dbReference type="InterPro" id="IPR011059">
    <property type="entry name" value="Metal-dep_hydrolase_composite"/>
</dbReference>
<dbReference type="Gene3D" id="3.20.20.140">
    <property type="entry name" value="Metal-dependent hydrolases"/>
    <property type="match status" value="1"/>
</dbReference>
<feature type="compositionally biased region" description="Low complexity" evidence="1">
    <location>
        <begin position="8"/>
        <end position="22"/>
    </location>
</feature>
<keyword evidence="4" id="KW-1185">Reference proteome</keyword>
<accession>A0ABQ2FBS3</accession>
<proteinExistence type="predicted"/>
<gene>
    <name evidence="3" type="ORF">GCM10011509_28120</name>
</gene>
<reference evidence="4" key="1">
    <citation type="journal article" date="2019" name="Int. J. Syst. Evol. Microbiol.">
        <title>The Global Catalogue of Microorganisms (GCM) 10K type strain sequencing project: providing services to taxonomists for standard genome sequencing and annotation.</title>
        <authorList>
            <consortium name="The Broad Institute Genomics Platform"/>
            <consortium name="The Broad Institute Genome Sequencing Center for Infectious Disease"/>
            <person name="Wu L."/>
            <person name="Ma J."/>
        </authorList>
    </citation>
    <scope>NUCLEOTIDE SEQUENCE [LARGE SCALE GENOMIC DNA]</scope>
    <source>
        <strain evidence="4">CGMCC 1.5362</strain>
    </source>
</reference>
<comment type="caution">
    <text evidence="3">The sequence shown here is derived from an EMBL/GenBank/DDBJ whole genome shotgun (WGS) entry which is preliminary data.</text>
</comment>